<organism evidence="9 10">
    <name type="scientific">Orchesella dallaii</name>
    <dbReference type="NCBI Taxonomy" id="48710"/>
    <lineage>
        <taxon>Eukaryota</taxon>
        <taxon>Metazoa</taxon>
        <taxon>Ecdysozoa</taxon>
        <taxon>Arthropoda</taxon>
        <taxon>Hexapoda</taxon>
        <taxon>Collembola</taxon>
        <taxon>Entomobryomorpha</taxon>
        <taxon>Entomobryoidea</taxon>
        <taxon>Orchesellidae</taxon>
        <taxon>Orchesellinae</taxon>
        <taxon>Orchesella</taxon>
    </lineage>
</organism>
<dbReference type="InterPro" id="IPR001128">
    <property type="entry name" value="Cyt_P450"/>
</dbReference>
<dbReference type="InterPro" id="IPR050182">
    <property type="entry name" value="Cytochrome_P450_fam2"/>
</dbReference>
<sequence>MIILLLVSYYFGNSGEVSPYATGLVVAIVGLFWFWRRYKAKKRLGGLKELPGPRGLPLVGNIFQLGKFGNAQFCKWTEKYGNIYQVKLGNQSTVVISDPKLTKEIFSNDAVFTGRFVIPSMQFYDEHPGLGIFSSEGELWETHRRFLLRQLRDFGFGKSAMETLIMEEVQETLQRFMQQVGKPVSQIRQTFRLAVVNSLWTILTSQRFNQDDPKLIKLAFNTTQAINDVIESGSLVLFLPWLRHIIPKLSGYTKIREIFQENRVLIEDTIDKHKKSFKEEDLNDFIDVYLAEVRKTTDSTSPFYGEAAERQLAVSLFDLFFAGSDTTATTISWIILLLSKHPEVQQKLQKEIDEITGSSRKVSVTDRPQMPYMQALIDETLRFSTITPDGVQHRALADSEFHGYFIPKDVLIQPNLYYIHHSKAIWGDPENFRPERFLSSDGKTFIKNDNLQAFQVGRRQCVGETLARDTLFLYTSNIFQQFSIELDPNSVQPSISESEVGFLRAPLPYTVIMKDRLEH</sequence>
<keyword evidence="4" id="KW-0479">Metal-binding</keyword>
<keyword evidence="5" id="KW-0560">Oxidoreductase</keyword>
<dbReference type="PRINTS" id="PR00385">
    <property type="entry name" value="P450"/>
</dbReference>
<evidence type="ECO:0000256" key="5">
    <source>
        <dbReference type="ARBA" id="ARBA00023002"/>
    </source>
</evidence>
<keyword evidence="8" id="KW-1133">Transmembrane helix</keyword>
<dbReference type="SUPFAM" id="SSF48264">
    <property type="entry name" value="Cytochrome P450"/>
    <property type="match status" value="1"/>
</dbReference>
<evidence type="ECO:0000256" key="6">
    <source>
        <dbReference type="ARBA" id="ARBA00023004"/>
    </source>
</evidence>
<feature type="transmembrane region" description="Helical" evidence="8">
    <location>
        <begin position="17"/>
        <end position="35"/>
    </location>
</feature>
<dbReference type="PANTHER" id="PTHR24300:SF376">
    <property type="entry name" value="CYTOCHROME P450 15A1"/>
    <property type="match status" value="1"/>
</dbReference>
<evidence type="ECO:0000256" key="4">
    <source>
        <dbReference type="ARBA" id="ARBA00022723"/>
    </source>
</evidence>
<evidence type="ECO:0000256" key="2">
    <source>
        <dbReference type="ARBA" id="ARBA00010617"/>
    </source>
</evidence>
<reference evidence="9 10" key="1">
    <citation type="submission" date="2024-08" db="EMBL/GenBank/DDBJ databases">
        <authorList>
            <person name="Cucini C."/>
            <person name="Frati F."/>
        </authorList>
    </citation>
    <scope>NUCLEOTIDE SEQUENCE [LARGE SCALE GENOMIC DNA]</scope>
</reference>
<dbReference type="InterPro" id="IPR036396">
    <property type="entry name" value="Cyt_P450_sf"/>
</dbReference>
<dbReference type="InterPro" id="IPR002401">
    <property type="entry name" value="Cyt_P450_E_grp-I"/>
</dbReference>
<evidence type="ECO:0000256" key="1">
    <source>
        <dbReference type="ARBA" id="ARBA00001971"/>
    </source>
</evidence>
<evidence type="ECO:0008006" key="11">
    <source>
        <dbReference type="Google" id="ProtNLM"/>
    </source>
</evidence>
<evidence type="ECO:0000256" key="3">
    <source>
        <dbReference type="ARBA" id="ARBA00022617"/>
    </source>
</evidence>
<evidence type="ECO:0000256" key="8">
    <source>
        <dbReference type="SAM" id="Phobius"/>
    </source>
</evidence>
<comment type="caution">
    <text evidence="9">The sequence shown here is derived from an EMBL/GenBank/DDBJ whole genome shotgun (WGS) entry which is preliminary data.</text>
</comment>
<keyword evidence="3" id="KW-0349">Heme</keyword>
<evidence type="ECO:0000256" key="7">
    <source>
        <dbReference type="ARBA" id="ARBA00023033"/>
    </source>
</evidence>
<evidence type="ECO:0000313" key="9">
    <source>
        <dbReference type="EMBL" id="CAL8092448.1"/>
    </source>
</evidence>
<dbReference type="Gene3D" id="1.10.630.10">
    <property type="entry name" value="Cytochrome P450"/>
    <property type="match status" value="1"/>
</dbReference>
<keyword evidence="7" id="KW-0503">Monooxygenase</keyword>
<evidence type="ECO:0000313" key="10">
    <source>
        <dbReference type="Proteomes" id="UP001642540"/>
    </source>
</evidence>
<keyword evidence="6" id="KW-0408">Iron</keyword>
<comment type="cofactor">
    <cofactor evidence="1">
        <name>heme</name>
        <dbReference type="ChEBI" id="CHEBI:30413"/>
    </cofactor>
</comment>
<dbReference type="PRINTS" id="PR00463">
    <property type="entry name" value="EP450I"/>
</dbReference>
<keyword evidence="10" id="KW-1185">Reference proteome</keyword>
<keyword evidence="8" id="KW-0472">Membrane</keyword>
<dbReference type="PANTHER" id="PTHR24300">
    <property type="entry name" value="CYTOCHROME P450 508A4-RELATED"/>
    <property type="match status" value="1"/>
</dbReference>
<dbReference type="Pfam" id="PF00067">
    <property type="entry name" value="p450"/>
    <property type="match status" value="1"/>
</dbReference>
<accession>A0ABP1Q7H7</accession>
<name>A0ABP1Q7H7_9HEXA</name>
<proteinExistence type="inferred from homology"/>
<dbReference type="Proteomes" id="UP001642540">
    <property type="component" value="Unassembled WGS sequence"/>
</dbReference>
<gene>
    <name evidence="9" type="ORF">ODALV1_LOCUS8223</name>
</gene>
<dbReference type="EMBL" id="CAXLJM020000025">
    <property type="protein sequence ID" value="CAL8092448.1"/>
    <property type="molecule type" value="Genomic_DNA"/>
</dbReference>
<comment type="similarity">
    <text evidence="2">Belongs to the cytochrome P450 family.</text>
</comment>
<keyword evidence="8" id="KW-0812">Transmembrane</keyword>
<protein>
    <recommendedName>
        <fullName evidence="11">Methyl farnesoate epoxidase</fullName>
    </recommendedName>
</protein>